<proteinExistence type="predicted"/>
<name>A0A1V6TRK7_9EURO</name>
<dbReference type="Proteomes" id="UP000191285">
    <property type="component" value="Unassembled WGS sequence"/>
</dbReference>
<feature type="compositionally biased region" description="Polar residues" evidence="1">
    <location>
        <begin position="1"/>
        <end position="17"/>
    </location>
</feature>
<evidence type="ECO:0000313" key="2">
    <source>
        <dbReference type="EMBL" id="OQE28520.1"/>
    </source>
</evidence>
<organism evidence="2 3">
    <name type="scientific">Penicillium steckii</name>
    <dbReference type="NCBI Taxonomy" id="303698"/>
    <lineage>
        <taxon>Eukaryota</taxon>
        <taxon>Fungi</taxon>
        <taxon>Dikarya</taxon>
        <taxon>Ascomycota</taxon>
        <taxon>Pezizomycotina</taxon>
        <taxon>Eurotiomycetes</taxon>
        <taxon>Eurotiomycetidae</taxon>
        <taxon>Eurotiales</taxon>
        <taxon>Aspergillaceae</taxon>
        <taxon>Penicillium</taxon>
    </lineage>
</organism>
<evidence type="ECO:0000313" key="3">
    <source>
        <dbReference type="Proteomes" id="UP000191285"/>
    </source>
</evidence>
<reference evidence="3" key="1">
    <citation type="journal article" date="2017" name="Nat. Microbiol.">
        <title>Global analysis of biosynthetic gene clusters reveals vast potential of secondary metabolite production in Penicillium species.</title>
        <authorList>
            <person name="Nielsen J.C."/>
            <person name="Grijseels S."/>
            <person name="Prigent S."/>
            <person name="Ji B."/>
            <person name="Dainat J."/>
            <person name="Nielsen K.F."/>
            <person name="Frisvad J.C."/>
            <person name="Workman M."/>
            <person name="Nielsen J."/>
        </authorList>
    </citation>
    <scope>NUCLEOTIDE SEQUENCE [LARGE SCALE GENOMIC DNA]</scope>
    <source>
        <strain evidence="3">IBT 24891</strain>
    </source>
</reference>
<comment type="caution">
    <text evidence="2">The sequence shown here is derived from an EMBL/GenBank/DDBJ whole genome shotgun (WGS) entry which is preliminary data.</text>
</comment>
<feature type="compositionally biased region" description="Polar residues" evidence="1">
    <location>
        <begin position="248"/>
        <end position="261"/>
    </location>
</feature>
<dbReference type="AlphaFoldDB" id="A0A1V6TRK7"/>
<feature type="region of interest" description="Disordered" evidence="1">
    <location>
        <begin position="1"/>
        <end position="47"/>
    </location>
</feature>
<evidence type="ECO:0000256" key="1">
    <source>
        <dbReference type="SAM" id="MobiDB-lite"/>
    </source>
</evidence>
<accession>A0A1V6TRK7</accession>
<keyword evidence="3" id="KW-1185">Reference proteome</keyword>
<feature type="region of interest" description="Disordered" evidence="1">
    <location>
        <begin position="162"/>
        <end position="284"/>
    </location>
</feature>
<sequence length="284" mass="30859">MTGENWTRGTVYQSPSPFKQPRGDDRRCRRGQAQGLAGRSDNHQTLVPTAKAATQGFQVSKSMWASPEAEKTNNKKNVTTSLKATAALSTPGKIEIPSASGLSESRSVYLSIKTSKSKDSTPTSSVVTLASSTPVKVEYSTNPVLPTSESFRELLHPQPFPFEIRTDMENSEEGELCTPHSRSSAAFEDTSASRPDGLMGSSTSNDMVESLGALNLTDDKRSEKPSSSSTYKTRENSGRSNVKDNKSPHNQPSNVIKSISPSDGYGTDESVRHVHQQCQDLEER</sequence>
<protein>
    <submittedName>
        <fullName evidence="2">Uncharacterized protein</fullName>
    </submittedName>
</protein>
<feature type="compositionally biased region" description="Basic and acidic residues" evidence="1">
    <location>
        <begin position="232"/>
        <end position="247"/>
    </location>
</feature>
<dbReference type="EMBL" id="MLKD01000003">
    <property type="protein sequence ID" value="OQE28520.1"/>
    <property type="molecule type" value="Genomic_DNA"/>
</dbReference>
<gene>
    <name evidence="2" type="ORF">PENSTE_c003G07161</name>
</gene>